<proteinExistence type="predicted"/>
<evidence type="ECO:0000313" key="3">
    <source>
        <dbReference type="EMBL" id="SFL95632.1"/>
    </source>
</evidence>
<dbReference type="Gene3D" id="3.40.630.30">
    <property type="match status" value="1"/>
</dbReference>
<dbReference type="AlphaFoldDB" id="A0A1I4LXF2"/>
<gene>
    <name evidence="3" type="ORF">SAMN04488042_102279</name>
</gene>
<dbReference type="Pfam" id="PF00583">
    <property type="entry name" value="Acetyltransf_1"/>
    <property type="match status" value="1"/>
</dbReference>
<dbReference type="InterPro" id="IPR016181">
    <property type="entry name" value="Acyl_CoA_acyltransferase"/>
</dbReference>
<dbReference type="CDD" id="cd04301">
    <property type="entry name" value="NAT_SF"/>
    <property type="match status" value="1"/>
</dbReference>
<evidence type="ECO:0000259" key="2">
    <source>
        <dbReference type="PROSITE" id="PS51186"/>
    </source>
</evidence>
<name>A0A1I4LXF2_9RHOB</name>
<feature type="domain" description="N-acetyltransferase" evidence="2">
    <location>
        <begin position="6"/>
        <end position="160"/>
    </location>
</feature>
<reference evidence="3 4" key="1">
    <citation type="submission" date="2016-10" db="EMBL/GenBank/DDBJ databases">
        <authorList>
            <person name="de Groot N.N."/>
        </authorList>
    </citation>
    <scope>NUCLEOTIDE SEQUENCE [LARGE SCALE GENOMIC DNA]</scope>
    <source>
        <strain evidence="3 4">DSM 15283</strain>
    </source>
</reference>
<keyword evidence="3" id="KW-0687">Ribonucleoprotein</keyword>
<dbReference type="GO" id="GO:0008080">
    <property type="term" value="F:N-acetyltransferase activity"/>
    <property type="evidence" value="ECO:0007669"/>
    <property type="project" value="InterPro"/>
</dbReference>
<dbReference type="EMBL" id="FOTQ01000002">
    <property type="protein sequence ID" value="SFL95632.1"/>
    <property type="molecule type" value="Genomic_DNA"/>
</dbReference>
<keyword evidence="3" id="KW-0689">Ribosomal protein</keyword>
<evidence type="ECO:0000256" key="1">
    <source>
        <dbReference type="ARBA" id="ARBA00022679"/>
    </source>
</evidence>
<sequence length="163" mass="18244">MSESDIVLRPFEAGDLEWLVEAHARLYAQDEGFDETFGPLVRDILQDYLQSHDPACESSWIAERAGARLGSVFCVRGPQSGQAKLRLFLVLPEARGLGLGRKLLSTCMAFARDKGYRGMRLWTHESHRAACALYAGHGWQVTSSKPVRSFGVDLVEQTWEIAF</sequence>
<dbReference type="Proteomes" id="UP000199144">
    <property type="component" value="Unassembled WGS sequence"/>
</dbReference>
<dbReference type="GO" id="GO:0005840">
    <property type="term" value="C:ribosome"/>
    <property type="evidence" value="ECO:0007669"/>
    <property type="project" value="UniProtKB-KW"/>
</dbReference>
<dbReference type="RefSeq" id="WP_093093181.1">
    <property type="nucleotide sequence ID" value="NZ_FOTQ01000002.1"/>
</dbReference>
<keyword evidence="1" id="KW-0808">Transferase</keyword>
<dbReference type="PROSITE" id="PS51186">
    <property type="entry name" value="GNAT"/>
    <property type="match status" value="1"/>
</dbReference>
<organism evidence="3 4">
    <name type="scientific">Shimia aestuarii</name>
    <dbReference type="NCBI Taxonomy" id="254406"/>
    <lineage>
        <taxon>Bacteria</taxon>
        <taxon>Pseudomonadati</taxon>
        <taxon>Pseudomonadota</taxon>
        <taxon>Alphaproteobacteria</taxon>
        <taxon>Rhodobacterales</taxon>
        <taxon>Roseobacteraceae</taxon>
    </lineage>
</organism>
<protein>
    <submittedName>
        <fullName evidence="3">Ribosomal protein S18 acetylase RimI</fullName>
    </submittedName>
</protein>
<dbReference type="PANTHER" id="PTHR13947:SF37">
    <property type="entry name" value="LD18367P"/>
    <property type="match status" value="1"/>
</dbReference>
<accession>A0A1I4LXF2</accession>
<dbReference type="PANTHER" id="PTHR13947">
    <property type="entry name" value="GNAT FAMILY N-ACETYLTRANSFERASE"/>
    <property type="match status" value="1"/>
</dbReference>
<dbReference type="InterPro" id="IPR050769">
    <property type="entry name" value="NAT_camello-type"/>
</dbReference>
<dbReference type="SUPFAM" id="SSF55729">
    <property type="entry name" value="Acyl-CoA N-acyltransferases (Nat)"/>
    <property type="match status" value="1"/>
</dbReference>
<keyword evidence="4" id="KW-1185">Reference proteome</keyword>
<dbReference type="OrthoDB" id="273614at2"/>
<evidence type="ECO:0000313" key="4">
    <source>
        <dbReference type="Proteomes" id="UP000199144"/>
    </source>
</evidence>
<dbReference type="STRING" id="254406.SAMN04488042_102279"/>
<dbReference type="InterPro" id="IPR000182">
    <property type="entry name" value="GNAT_dom"/>
</dbReference>